<dbReference type="GO" id="GO:0016788">
    <property type="term" value="F:hydrolase activity, acting on ester bonds"/>
    <property type="evidence" value="ECO:0007669"/>
    <property type="project" value="UniProtKB-ARBA"/>
</dbReference>
<dbReference type="SUPFAM" id="SSF52266">
    <property type="entry name" value="SGNH hydrolase"/>
    <property type="match status" value="1"/>
</dbReference>
<evidence type="ECO:0000313" key="6">
    <source>
        <dbReference type="Proteomes" id="UP000000343"/>
    </source>
</evidence>
<dbReference type="InterPro" id="IPR013830">
    <property type="entry name" value="SGNH_hydro"/>
</dbReference>
<keyword evidence="2" id="KW-0378">Hydrolase</keyword>
<dbReference type="KEGG" id="acm:AciX9_0614"/>
<name>E8WZ83_GRATM</name>
<dbReference type="Pfam" id="PF13472">
    <property type="entry name" value="Lipase_GDSL_2"/>
    <property type="match status" value="1"/>
</dbReference>
<sequence>MRLRSGILALLFLSVFVTAGLAQAPGEKPGDPVAPFTTDPTLNARLNLPVPKNPGLPTLFLVGDSTVRNGKGDGANNQMGWGEPLVAYFDLTKINVVNRAIGGRSSRTYITEGHWADVLAMMKPGDVVLFQFGHNDSGPLDDTARARGTINGVGDESKEIENPILKRHETVHTYGWYMAEYVTETLAKGATPIVCSLIPRKTWKDGKIVRSGGDSYGGWAKHVAEAKHVGFIDLNSIIADRYDAMGEAAVEPLFGDPHTHTTLAGAQINAEAVVKGLKALPNDPVGKDFSAMGMAVK</sequence>
<evidence type="ECO:0000256" key="3">
    <source>
        <dbReference type="SAM" id="SignalP"/>
    </source>
</evidence>
<accession>E8WZ83</accession>
<keyword evidence="3" id="KW-0732">Signal</keyword>
<evidence type="ECO:0000259" key="4">
    <source>
        <dbReference type="Pfam" id="PF13472"/>
    </source>
</evidence>
<dbReference type="PaxDb" id="1198114-AciX9_0614"/>
<gene>
    <name evidence="5" type="ordered locus">AciX9_0614</name>
</gene>
<dbReference type="Proteomes" id="UP000000343">
    <property type="component" value="Chromosome"/>
</dbReference>
<comment type="similarity">
    <text evidence="1">Belongs to the 'GDSL' lipolytic enzyme family.</text>
</comment>
<dbReference type="HOGENOM" id="CLU_065859_0_1_0"/>
<evidence type="ECO:0000256" key="2">
    <source>
        <dbReference type="ARBA" id="ARBA00022801"/>
    </source>
</evidence>
<dbReference type="OrthoDB" id="191551at2"/>
<keyword evidence="6" id="KW-1185">Reference proteome</keyword>
<feature type="signal peptide" evidence="3">
    <location>
        <begin position="1"/>
        <end position="24"/>
    </location>
</feature>
<feature type="domain" description="SGNH hydrolase-type esterase" evidence="4">
    <location>
        <begin position="62"/>
        <end position="268"/>
    </location>
</feature>
<dbReference type="STRING" id="1198114.AciX9_0614"/>
<protein>
    <submittedName>
        <fullName evidence="5">Lipolytic protein G-D-S-L family</fullName>
    </submittedName>
</protein>
<dbReference type="CDD" id="cd01821">
    <property type="entry name" value="Rhamnogalacturan_acetylesterase_like"/>
    <property type="match status" value="1"/>
</dbReference>
<dbReference type="PANTHER" id="PTHR43695:SF1">
    <property type="entry name" value="RHAMNOGALACTURONAN ACETYLESTERASE"/>
    <property type="match status" value="1"/>
</dbReference>
<reference evidence="6" key="1">
    <citation type="submission" date="2011-01" db="EMBL/GenBank/DDBJ databases">
        <title>Complete sequence of chromosome of Acidobacterium sp. MP5ACTX9.</title>
        <authorList>
            <consortium name="US DOE Joint Genome Institute"/>
            <person name="Lucas S."/>
            <person name="Copeland A."/>
            <person name="Lapidus A."/>
            <person name="Cheng J.-F."/>
            <person name="Goodwin L."/>
            <person name="Pitluck S."/>
            <person name="Teshima H."/>
            <person name="Detter J.C."/>
            <person name="Han C."/>
            <person name="Tapia R."/>
            <person name="Land M."/>
            <person name="Hauser L."/>
            <person name="Kyrpides N."/>
            <person name="Ivanova N."/>
            <person name="Ovchinnikova G."/>
            <person name="Pagani I."/>
            <person name="Rawat S.R."/>
            <person name="Mannisto M."/>
            <person name="Haggblom M.M."/>
            <person name="Woyke T."/>
        </authorList>
    </citation>
    <scope>NUCLEOTIDE SEQUENCE [LARGE SCALE GENOMIC DNA]</scope>
    <source>
        <strain evidence="6">MP5ACTX9</strain>
    </source>
</reference>
<dbReference type="RefSeq" id="WP_013579013.1">
    <property type="nucleotide sequence ID" value="NC_015064.1"/>
</dbReference>
<dbReference type="Gene3D" id="3.40.50.1110">
    <property type="entry name" value="SGNH hydrolase"/>
    <property type="match status" value="1"/>
</dbReference>
<dbReference type="InterPro" id="IPR036514">
    <property type="entry name" value="SGNH_hydro_sf"/>
</dbReference>
<dbReference type="PANTHER" id="PTHR43695">
    <property type="entry name" value="PUTATIVE (AFU_ORTHOLOGUE AFUA_2G17250)-RELATED"/>
    <property type="match status" value="1"/>
</dbReference>
<organism evidence="6">
    <name type="scientific">Granulicella tundricola (strain ATCC BAA-1859 / DSM 23138 / MP5ACTX9)</name>
    <dbReference type="NCBI Taxonomy" id="1198114"/>
    <lineage>
        <taxon>Bacteria</taxon>
        <taxon>Pseudomonadati</taxon>
        <taxon>Acidobacteriota</taxon>
        <taxon>Terriglobia</taxon>
        <taxon>Terriglobales</taxon>
        <taxon>Acidobacteriaceae</taxon>
        <taxon>Granulicella</taxon>
    </lineage>
</organism>
<dbReference type="eggNOG" id="COG2755">
    <property type="taxonomic scope" value="Bacteria"/>
</dbReference>
<dbReference type="InterPro" id="IPR037459">
    <property type="entry name" value="RhgT-like"/>
</dbReference>
<evidence type="ECO:0000313" key="5">
    <source>
        <dbReference type="EMBL" id="ADW67685.1"/>
    </source>
</evidence>
<dbReference type="AlphaFoldDB" id="E8WZ83"/>
<evidence type="ECO:0000256" key="1">
    <source>
        <dbReference type="ARBA" id="ARBA00008668"/>
    </source>
</evidence>
<feature type="chain" id="PRO_5003234188" evidence="3">
    <location>
        <begin position="25"/>
        <end position="297"/>
    </location>
</feature>
<proteinExistence type="inferred from homology"/>
<dbReference type="EMBL" id="CP002480">
    <property type="protein sequence ID" value="ADW67685.1"/>
    <property type="molecule type" value="Genomic_DNA"/>
</dbReference>